<evidence type="ECO:0000313" key="2">
    <source>
        <dbReference type="EMBL" id="KRL89916.1"/>
    </source>
</evidence>
<keyword evidence="1" id="KW-1133">Transmembrane helix</keyword>
<feature type="transmembrane region" description="Helical" evidence="1">
    <location>
        <begin position="32"/>
        <end position="49"/>
    </location>
</feature>
<feature type="transmembrane region" description="Helical" evidence="1">
    <location>
        <begin position="61"/>
        <end position="82"/>
    </location>
</feature>
<dbReference type="AlphaFoldDB" id="A0A0R1U9C3"/>
<protein>
    <recommendedName>
        <fullName evidence="4">Integral membrane protein</fullName>
    </recommendedName>
</protein>
<dbReference type="InterPro" id="IPR007165">
    <property type="entry name" value="Phage_holin_4_2"/>
</dbReference>
<dbReference type="Proteomes" id="UP000050816">
    <property type="component" value="Unassembled WGS sequence"/>
</dbReference>
<comment type="caution">
    <text evidence="2">The sequence shown here is derived from an EMBL/GenBank/DDBJ whole genome shotgun (WGS) entry which is preliminary data.</text>
</comment>
<evidence type="ECO:0008006" key="4">
    <source>
        <dbReference type="Google" id="ProtNLM"/>
    </source>
</evidence>
<evidence type="ECO:0000256" key="1">
    <source>
        <dbReference type="SAM" id="Phobius"/>
    </source>
</evidence>
<evidence type="ECO:0000313" key="3">
    <source>
        <dbReference type="Proteomes" id="UP000050816"/>
    </source>
</evidence>
<dbReference type="PATRIC" id="fig|1423760.3.peg.1580"/>
<keyword evidence="1" id="KW-0472">Membrane</keyword>
<dbReference type="Pfam" id="PF04020">
    <property type="entry name" value="Phage_holin_4_2"/>
    <property type="match status" value="1"/>
</dbReference>
<proteinExistence type="predicted"/>
<dbReference type="PANTHER" id="PTHR37309:SF1">
    <property type="entry name" value="SLR0284 PROTEIN"/>
    <property type="match status" value="1"/>
</dbReference>
<feature type="transmembrane region" description="Helical" evidence="1">
    <location>
        <begin position="94"/>
        <end position="116"/>
    </location>
</feature>
<keyword evidence="1" id="KW-0812">Transmembrane</keyword>
<name>A0A0R1U9C3_9LACO</name>
<sequence>MNFLKEILLNTILFVALAGLFAQTGAFYVSSLGVAILASLVLALLNLLVKPILFILSFPIHLLTLGLFSFVLNGVMLMLTSYVLGEDYFRFSSLWSAILIALLMSVCNAILSSHFLD</sequence>
<dbReference type="PANTHER" id="PTHR37309">
    <property type="entry name" value="SLR0284 PROTEIN"/>
    <property type="match status" value="1"/>
</dbReference>
<accession>A0A0R1U9C3</accession>
<reference evidence="2 3" key="1">
    <citation type="journal article" date="2015" name="Genome Announc.">
        <title>Expanding the biotechnology potential of lactobacilli through comparative genomics of 213 strains and associated genera.</title>
        <authorList>
            <person name="Sun Z."/>
            <person name="Harris H.M."/>
            <person name="McCann A."/>
            <person name="Guo C."/>
            <person name="Argimon S."/>
            <person name="Zhang W."/>
            <person name="Yang X."/>
            <person name="Jeffery I.B."/>
            <person name="Cooney J.C."/>
            <person name="Kagawa T.F."/>
            <person name="Liu W."/>
            <person name="Song Y."/>
            <person name="Salvetti E."/>
            <person name="Wrobel A."/>
            <person name="Rasinkangas P."/>
            <person name="Parkhill J."/>
            <person name="Rea M.C."/>
            <person name="O'Sullivan O."/>
            <person name="Ritari J."/>
            <person name="Douillard F.P."/>
            <person name="Paul Ross R."/>
            <person name="Yang R."/>
            <person name="Briner A.E."/>
            <person name="Felis G.E."/>
            <person name="de Vos W.M."/>
            <person name="Barrangou R."/>
            <person name="Klaenhammer T.R."/>
            <person name="Caufield P.W."/>
            <person name="Cui Y."/>
            <person name="Zhang H."/>
            <person name="O'Toole P.W."/>
        </authorList>
    </citation>
    <scope>NUCLEOTIDE SEQUENCE [LARGE SCALE GENOMIC DNA]</scope>
    <source>
        <strain evidence="2 3">DSM 15946</strain>
    </source>
</reference>
<organism evidence="2 3">
    <name type="scientific">Limosilactobacillus ingluviei DSM 15946</name>
    <dbReference type="NCBI Taxonomy" id="1423760"/>
    <lineage>
        <taxon>Bacteria</taxon>
        <taxon>Bacillati</taxon>
        <taxon>Bacillota</taxon>
        <taxon>Bacilli</taxon>
        <taxon>Lactobacillales</taxon>
        <taxon>Lactobacillaceae</taxon>
        <taxon>Limosilactobacillus</taxon>
    </lineage>
</organism>
<dbReference type="EMBL" id="AZFK01000040">
    <property type="protein sequence ID" value="KRL89916.1"/>
    <property type="molecule type" value="Genomic_DNA"/>
</dbReference>
<gene>
    <name evidence="2" type="ORF">FC43_GL001509</name>
</gene>
<dbReference type="RefSeq" id="WP_056954724.1">
    <property type="nucleotide sequence ID" value="NZ_AZFK01000040.1"/>
</dbReference>